<keyword evidence="2" id="KW-1185">Reference proteome</keyword>
<accession>A0AAN8TQ30</accession>
<dbReference type="AlphaFoldDB" id="A0AAN8TQ30"/>
<sequence>MGYLEEVKITEQLIQTEQQLSIRKLYSLFRGDFPKVAQRKQTCNNQGALKWLFTLNIAATRKTKHQRQTSILGSKL</sequence>
<dbReference type="EMBL" id="JBANQN010000004">
    <property type="protein sequence ID" value="KAK6791699.1"/>
    <property type="molecule type" value="Genomic_DNA"/>
</dbReference>
<reference evidence="1 2" key="1">
    <citation type="submission" date="2024-02" db="EMBL/GenBank/DDBJ databases">
        <title>de novo genome assembly of Solanum bulbocastanum strain 11H21.</title>
        <authorList>
            <person name="Hosaka A.J."/>
        </authorList>
    </citation>
    <scope>NUCLEOTIDE SEQUENCE [LARGE SCALE GENOMIC DNA]</scope>
    <source>
        <tissue evidence="1">Young leaves</tissue>
    </source>
</reference>
<evidence type="ECO:0000313" key="1">
    <source>
        <dbReference type="EMBL" id="KAK6791699.1"/>
    </source>
</evidence>
<name>A0AAN8TQ30_SOLBU</name>
<protein>
    <submittedName>
        <fullName evidence="1">Uncharacterized protein</fullName>
    </submittedName>
</protein>
<proteinExistence type="predicted"/>
<organism evidence="1 2">
    <name type="scientific">Solanum bulbocastanum</name>
    <name type="common">Wild potato</name>
    <dbReference type="NCBI Taxonomy" id="147425"/>
    <lineage>
        <taxon>Eukaryota</taxon>
        <taxon>Viridiplantae</taxon>
        <taxon>Streptophyta</taxon>
        <taxon>Embryophyta</taxon>
        <taxon>Tracheophyta</taxon>
        <taxon>Spermatophyta</taxon>
        <taxon>Magnoliopsida</taxon>
        <taxon>eudicotyledons</taxon>
        <taxon>Gunneridae</taxon>
        <taxon>Pentapetalae</taxon>
        <taxon>asterids</taxon>
        <taxon>lamiids</taxon>
        <taxon>Solanales</taxon>
        <taxon>Solanaceae</taxon>
        <taxon>Solanoideae</taxon>
        <taxon>Solaneae</taxon>
        <taxon>Solanum</taxon>
    </lineage>
</organism>
<evidence type="ECO:0000313" key="2">
    <source>
        <dbReference type="Proteomes" id="UP001371456"/>
    </source>
</evidence>
<gene>
    <name evidence="1" type="ORF">RDI58_010780</name>
</gene>
<dbReference type="Proteomes" id="UP001371456">
    <property type="component" value="Unassembled WGS sequence"/>
</dbReference>
<comment type="caution">
    <text evidence="1">The sequence shown here is derived from an EMBL/GenBank/DDBJ whole genome shotgun (WGS) entry which is preliminary data.</text>
</comment>